<name>A0A8J2K7S2_9HEXA</name>
<keyword evidence="1" id="KW-0732">Signal</keyword>
<keyword evidence="3" id="KW-1185">Reference proteome</keyword>
<protein>
    <submittedName>
        <fullName evidence="2">Uncharacterized protein</fullName>
    </submittedName>
</protein>
<evidence type="ECO:0000313" key="2">
    <source>
        <dbReference type="EMBL" id="CAG7730687.1"/>
    </source>
</evidence>
<comment type="caution">
    <text evidence="2">The sequence shown here is derived from an EMBL/GenBank/DDBJ whole genome shotgun (WGS) entry which is preliminary data.</text>
</comment>
<evidence type="ECO:0000313" key="3">
    <source>
        <dbReference type="Proteomes" id="UP000708208"/>
    </source>
</evidence>
<feature type="chain" id="PRO_5035167809" evidence="1">
    <location>
        <begin position="22"/>
        <end position="77"/>
    </location>
</feature>
<dbReference type="AlphaFoldDB" id="A0A8J2K7S2"/>
<reference evidence="2" key="1">
    <citation type="submission" date="2021-06" db="EMBL/GenBank/DDBJ databases">
        <authorList>
            <person name="Hodson N. C."/>
            <person name="Mongue J. A."/>
            <person name="Jaron S. K."/>
        </authorList>
    </citation>
    <scope>NUCLEOTIDE SEQUENCE</scope>
</reference>
<dbReference type="OrthoDB" id="337038at2759"/>
<feature type="signal peptide" evidence="1">
    <location>
        <begin position="1"/>
        <end position="21"/>
    </location>
</feature>
<dbReference type="EMBL" id="CAJVCH010198196">
    <property type="protein sequence ID" value="CAG7730687.1"/>
    <property type="molecule type" value="Genomic_DNA"/>
</dbReference>
<dbReference type="Proteomes" id="UP000708208">
    <property type="component" value="Unassembled WGS sequence"/>
</dbReference>
<sequence>MASRTLSFILIVILHLHYCFGEYEKIGLDEHNQRRASHKTPPMALSPNLNGQAGVCADHYLKQGRQFRLGRTCEAGL</sequence>
<proteinExistence type="predicted"/>
<accession>A0A8J2K7S2</accession>
<gene>
    <name evidence="2" type="ORF">AFUS01_LOCUS19311</name>
</gene>
<organism evidence="2 3">
    <name type="scientific">Allacma fusca</name>
    <dbReference type="NCBI Taxonomy" id="39272"/>
    <lineage>
        <taxon>Eukaryota</taxon>
        <taxon>Metazoa</taxon>
        <taxon>Ecdysozoa</taxon>
        <taxon>Arthropoda</taxon>
        <taxon>Hexapoda</taxon>
        <taxon>Collembola</taxon>
        <taxon>Symphypleona</taxon>
        <taxon>Sminthuridae</taxon>
        <taxon>Allacma</taxon>
    </lineage>
</organism>
<evidence type="ECO:0000256" key="1">
    <source>
        <dbReference type="SAM" id="SignalP"/>
    </source>
</evidence>